<feature type="non-terminal residue" evidence="1">
    <location>
        <position position="81"/>
    </location>
</feature>
<evidence type="ECO:0000313" key="2">
    <source>
        <dbReference type="Proteomes" id="UP000223527"/>
    </source>
</evidence>
<dbReference type="EMBL" id="PDNU01000043">
    <property type="protein sequence ID" value="PHK93546.1"/>
    <property type="molecule type" value="Genomic_DNA"/>
</dbReference>
<keyword evidence="2" id="KW-1185">Reference proteome</keyword>
<accession>A0A2C7A930</accession>
<name>A0A2C7A930_9PROT</name>
<dbReference type="AlphaFoldDB" id="A0A2C7A930"/>
<organism evidence="1 2">
    <name type="scientific">Teichococcus rhizosphaerae</name>
    <dbReference type="NCBI Taxonomy" id="1335062"/>
    <lineage>
        <taxon>Bacteria</taxon>
        <taxon>Pseudomonadati</taxon>
        <taxon>Pseudomonadota</taxon>
        <taxon>Alphaproteobacteria</taxon>
        <taxon>Acetobacterales</taxon>
        <taxon>Roseomonadaceae</taxon>
        <taxon>Roseomonas</taxon>
    </lineage>
</organism>
<evidence type="ECO:0000313" key="1">
    <source>
        <dbReference type="EMBL" id="PHK93546.1"/>
    </source>
</evidence>
<gene>
    <name evidence="1" type="ORF">CR162_18145</name>
</gene>
<protein>
    <submittedName>
        <fullName evidence="1">Uncharacterized protein</fullName>
    </submittedName>
</protein>
<proteinExistence type="predicted"/>
<comment type="caution">
    <text evidence="1">The sequence shown here is derived from an EMBL/GenBank/DDBJ whole genome shotgun (WGS) entry which is preliminary data.</text>
</comment>
<dbReference type="Proteomes" id="UP000223527">
    <property type="component" value="Unassembled WGS sequence"/>
</dbReference>
<reference evidence="1 2" key="1">
    <citation type="submission" date="2017-10" db="EMBL/GenBank/DDBJ databases">
        <authorList>
            <person name="Banno H."/>
            <person name="Chua N.-H."/>
        </authorList>
    </citation>
    <scope>NUCLEOTIDE SEQUENCE [LARGE SCALE GENOMIC DNA]</scope>
    <source>
        <strain evidence="1 2">YW11</strain>
    </source>
</reference>
<sequence>MAIQEADASEAGGQTVERLKEKTAKRHFSALQQLWKWLADREMVSLNPFENWQFKGGRAAQARDDWSEMDLLKLLETPWLG</sequence>